<keyword evidence="7" id="KW-0969">Cilium</keyword>
<name>A0A2P6TNI1_CHLSO</name>
<dbReference type="STRING" id="3076.A0A2P6TNI1"/>
<evidence type="ECO:0000256" key="4">
    <source>
        <dbReference type="ARBA" id="ARBA00021436"/>
    </source>
</evidence>
<dbReference type="Proteomes" id="UP000239899">
    <property type="component" value="Unassembled WGS sequence"/>
</dbReference>
<accession>A0A2P6TNI1</accession>
<gene>
    <name evidence="7" type="ORF">C2E21_5609</name>
</gene>
<dbReference type="InterPro" id="IPR027887">
    <property type="entry name" value="DUF4464"/>
</dbReference>
<dbReference type="AlphaFoldDB" id="A0A2P6TNI1"/>
<dbReference type="GO" id="GO:0005737">
    <property type="term" value="C:cytoplasm"/>
    <property type="evidence" value="ECO:0007669"/>
    <property type="project" value="UniProtKB-SubCell"/>
</dbReference>
<keyword evidence="5" id="KW-0963">Cytoplasm</keyword>
<dbReference type="PANTHER" id="PTHR33588:SF1">
    <property type="entry name" value="CILIA- AND FLAGELLA-ASSOCIATED PROTEIN 299"/>
    <property type="match status" value="1"/>
</dbReference>
<evidence type="ECO:0000313" key="8">
    <source>
        <dbReference type="Proteomes" id="UP000239899"/>
    </source>
</evidence>
<comment type="function">
    <text evidence="1">May be involved in spermatogenesis.</text>
</comment>
<evidence type="ECO:0000313" key="7">
    <source>
        <dbReference type="EMBL" id="PRW50884.1"/>
    </source>
</evidence>
<keyword evidence="6" id="KW-0539">Nucleus</keyword>
<dbReference type="GO" id="GO:0005634">
    <property type="term" value="C:nucleus"/>
    <property type="evidence" value="ECO:0007669"/>
    <property type="project" value="UniProtKB-SubCell"/>
</dbReference>
<comment type="caution">
    <text evidence="7">The sequence shown here is derived from an EMBL/GenBank/DDBJ whole genome shotgun (WGS) entry which is preliminary data.</text>
</comment>
<evidence type="ECO:0000256" key="3">
    <source>
        <dbReference type="ARBA" id="ARBA00004496"/>
    </source>
</evidence>
<keyword evidence="7" id="KW-0966">Cell projection</keyword>
<sequence>MSVASSELDPALLDRFDSYEAYLQSFVTEADLRYLPDAETARRVVELGYLHGDGELLRREEWEAGKAALAARREAEANPRPKALLSAGRDLSGHPLLRALAERELPVRRGSLATIVFLRDRSAKGQEVSGYIDLGQRLAADEAGMAAVFALQARLLPQPTDLSCFNWATNRLTGCGSANFEVITDPDIGLAFKNRRNRKLIVVDPEAASPGDYTTRTEVATDEYEQAVIFDHVIGRRT</sequence>
<proteinExistence type="predicted"/>
<protein>
    <recommendedName>
        <fullName evidence="4">Cilia- and flagella-associated protein 299</fullName>
    </recommendedName>
</protein>
<reference evidence="7 8" key="1">
    <citation type="journal article" date="2018" name="Plant J.">
        <title>Genome sequences of Chlorella sorokiniana UTEX 1602 and Micractinium conductrix SAG 241.80: implications to maltose excretion by a green alga.</title>
        <authorList>
            <person name="Arriola M.B."/>
            <person name="Velmurugan N."/>
            <person name="Zhang Y."/>
            <person name="Plunkett M.H."/>
            <person name="Hondzo H."/>
            <person name="Barney B.M."/>
        </authorList>
    </citation>
    <scope>NUCLEOTIDE SEQUENCE [LARGE SCALE GENOMIC DNA]</scope>
    <source>
        <strain evidence="8">UTEX 1602</strain>
    </source>
</reference>
<dbReference type="EMBL" id="LHPG02000010">
    <property type="protein sequence ID" value="PRW50884.1"/>
    <property type="molecule type" value="Genomic_DNA"/>
</dbReference>
<evidence type="ECO:0000256" key="5">
    <source>
        <dbReference type="ARBA" id="ARBA00022490"/>
    </source>
</evidence>
<dbReference type="Pfam" id="PF14713">
    <property type="entry name" value="DUF4464"/>
    <property type="match status" value="1"/>
</dbReference>
<evidence type="ECO:0000256" key="6">
    <source>
        <dbReference type="ARBA" id="ARBA00023242"/>
    </source>
</evidence>
<evidence type="ECO:0000256" key="2">
    <source>
        <dbReference type="ARBA" id="ARBA00004123"/>
    </source>
</evidence>
<keyword evidence="8" id="KW-1185">Reference proteome</keyword>
<organism evidence="7 8">
    <name type="scientific">Chlorella sorokiniana</name>
    <name type="common">Freshwater green alga</name>
    <dbReference type="NCBI Taxonomy" id="3076"/>
    <lineage>
        <taxon>Eukaryota</taxon>
        <taxon>Viridiplantae</taxon>
        <taxon>Chlorophyta</taxon>
        <taxon>core chlorophytes</taxon>
        <taxon>Trebouxiophyceae</taxon>
        <taxon>Chlorellales</taxon>
        <taxon>Chlorellaceae</taxon>
        <taxon>Chlorella clade</taxon>
        <taxon>Chlorella</taxon>
    </lineage>
</organism>
<dbReference type="OrthoDB" id="2136125at2759"/>
<evidence type="ECO:0000256" key="1">
    <source>
        <dbReference type="ARBA" id="ARBA00003056"/>
    </source>
</evidence>
<dbReference type="PANTHER" id="PTHR33588">
    <property type="entry name" value="CILIA- AND FLAGELLA-ASSOCIATED PROTEIN 299"/>
    <property type="match status" value="1"/>
</dbReference>
<keyword evidence="7" id="KW-0282">Flagellum</keyword>
<comment type="subcellular location">
    <subcellularLocation>
        <location evidence="3">Cytoplasm</location>
    </subcellularLocation>
    <subcellularLocation>
        <location evidence="2">Nucleus</location>
    </subcellularLocation>
</comment>